<protein>
    <submittedName>
        <fullName evidence="1">N-((2S)-2-amino-2-carboxyethyl)-L-glutamate dehydrogenase</fullName>
        <ecNumber evidence="1">1.5.1.51</ecNumber>
    </submittedName>
</protein>
<organism evidence="1 2">
    <name type="scientific">Paenibacillus plantiphilus</name>
    <dbReference type="NCBI Taxonomy" id="2905650"/>
    <lineage>
        <taxon>Bacteria</taxon>
        <taxon>Bacillati</taxon>
        <taxon>Bacillota</taxon>
        <taxon>Bacilli</taxon>
        <taxon>Bacillales</taxon>
        <taxon>Paenibacillaceae</taxon>
        <taxon>Paenibacillus</taxon>
    </lineage>
</organism>
<dbReference type="PANTHER" id="PTHR13812">
    <property type="entry name" value="KETIMINE REDUCTASE MU-CRYSTALLIN"/>
    <property type="match status" value="1"/>
</dbReference>
<dbReference type="InterPro" id="IPR023401">
    <property type="entry name" value="ODC_N"/>
</dbReference>
<dbReference type="RefSeq" id="WP_236340459.1">
    <property type="nucleotide sequence ID" value="NZ_CAKMMF010000008.1"/>
</dbReference>
<dbReference type="PANTHER" id="PTHR13812:SF19">
    <property type="entry name" value="KETIMINE REDUCTASE MU-CRYSTALLIN"/>
    <property type="match status" value="1"/>
</dbReference>
<keyword evidence="2" id="KW-1185">Reference proteome</keyword>
<evidence type="ECO:0000313" key="2">
    <source>
        <dbReference type="Proteomes" id="UP000838686"/>
    </source>
</evidence>
<reference evidence="1" key="1">
    <citation type="submission" date="2022-01" db="EMBL/GenBank/DDBJ databases">
        <authorList>
            <person name="Criscuolo A."/>
        </authorList>
    </citation>
    <scope>NUCLEOTIDE SEQUENCE</scope>
    <source>
        <strain evidence="1">CIP111893</strain>
    </source>
</reference>
<evidence type="ECO:0000313" key="1">
    <source>
        <dbReference type="EMBL" id="CAH1202736.1"/>
    </source>
</evidence>
<name>A0ABN8GE31_9BACL</name>
<dbReference type="InterPro" id="IPR003462">
    <property type="entry name" value="ODC_Mu_crystall"/>
</dbReference>
<dbReference type="GO" id="GO:0016491">
    <property type="term" value="F:oxidoreductase activity"/>
    <property type="evidence" value="ECO:0007669"/>
    <property type="project" value="UniProtKB-KW"/>
</dbReference>
<dbReference type="Gene3D" id="3.40.50.720">
    <property type="entry name" value="NAD(P)-binding Rossmann-like Domain"/>
    <property type="match status" value="1"/>
</dbReference>
<proteinExistence type="predicted"/>
<comment type="caution">
    <text evidence="1">The sequence shown here is derived from an EMBL/GenBank/DDBJ whole genome shotgun (WGS) entry which is preliminary data.</text>
</comment>
<keyword evidence="1" id="KW-0560">Oxidoreductase</keyword>
<dbReference type="EMBL" id="CAKMMF010000008">
    <property type="protein sequence ID" value="CAH1202736.1"/>
    <property type="molecule type" value="Genomic_DNA"/>
</dbReference>
<dbReference type="InterPro" id="IPR036291">
    <property type="entry name" value="NAD(P)-bd_dom_sf"/>
</dbReference>
<sequence length="322" mass="35690">MLYLNEADINAMGVNWEEQVHHIEGAIACMRDRDFVQPVKPYLRFGDKSNRIIAMPAYLGGDYHIAGIKWIASFPSNIQESIPRAHSVVILNEANTGRPVGIINTALLSMIRTASVSGFMLRQYDRARPLQGAKVGIIGFGPIGQYHLRMCAELIGDRVSEIAIYDIKGIAQADIPEAYRDKVRIVDSWQAAYDNADVFITCTVSKEPYVDRSPKQGSLQLNVSLRDYTTAIYDDVKGGIVVDDWDEVCREKTDIEMLHLHKGLKKEDTLSIADLLDAGVLAALPAQQTIMFNPMGMAIFDMAVGAVYLRQALLSETGQQLA</sequence>
<gene>
    <name evidence="1" type="primary">sbnB_3</name>
    <name evidence="1" type="ORF">PAECIP111893_01908</name>
</gene>
<dbReference type="Gene3D" id="3.30.1780.10">
    <property type="entry name" value="ornithine cyclodeaminase, domain 1"/>
    <property type="match status" value="1"/>
</dbReference>
<dbReference type="Pfam" id="PF02423">
    <property type="entry name" value="OCD_Mu_crystall"/>
    <property type="match status" value="1"/>
</dbReference>
<accession>A0ABN8GE31</accession>
<dbReference type="EC" id="1.5.1.51" evidence="1"/>
<dbReference type="SUPFAM" id="SSF51735">
    <property type="entry name" value="NAD(P)-binding Rossmann-fold domains"/>
    <property type="match status" value="1"/>
</dbReference>
<dbReference type="PIRSF" id="PIRSF001439">
    <property type="entry name" value="CryM"/>
    <property type="match status" value="1"/>
</dbReference>
<dbReference type="Proteomes" id="UP000838686">
    <property type="component" value="Unassembled WGS sequence"/>
</dbReference>